<name>W4GC13_APHAT</name>
<sequence length="458" mass="52415">MKLKLLGYGTKAHIDSYSWIWEIASRSTTLEDRPVIDIGVEFDVPHLALFAVRKCVFQKHGYGPYMSYDSMLWMNFMDACRELQECVQPQYVVGGGLSISKPSILSSRAYKIKLYPKIVHFLKNINERRLGDMPHPSTNKNCGKRYEHLQNVYENYFKAGVADQFAGSFTGFRLEITVSGFSLNECLDIFDAEFYALFQHVKVLKYPLPKYLANIAKFVGFMTSVGPARGRDEVLCDDKYKVPLAFVGQELGLTSYVCHVFLSRRAFFDDNIRSWNWCSSNYIALNEPDLPPVDAPVDVDDAQGDQHLDDFHARYDAETREIMLDVFLNVYAKSVGLGDAKLFKSRDKRSGRFSETNRTMFGLAERIATLHKASWRTHFVCKVKNLYSGLSEVNKLEAFRRLVADQHTRVGILMTVWMTFQPTYLFLCSLQTPKCFGPSPWCGIVKLSIVDGVLQTRW</sequence>
<proteinExistence type="predicted"/>
<evidence type="ECO:0000313" key="1">
    <source>
        <dbReference type="EMBL" id="ETV77222.1"/>
    </source>
</evidence>
<dbReference type="EMBL" id="KI913134">
    <property type="protein sequence ID" value="ETV77222.1"/>
    <property type="molecule type" value="Genomic_DNA"/>
</dbReference>
<reference evidence="1" key="1">
    <citation type="submission" date="2013-12" db="EMBL/GenBank/DDBJ databases">
        <title>The Genome Sequence of Aphanomyces astaci APO3.</title>
        <authorList>
            <consortium name="The Broad Institute Genomics Platform"/>
            <person name="Russ C."/>
            <person name="Tyler B."/>
            <person name="van West P."/>
            <person name="Dieguez-Uribeondo J."/>
            <person name="Young S.K."/>
            <person name="Zeng Q."/>
            <person name="Gargeya S."/>
            <person name="Fitzgerald M."/>
            <person name="Abouelleil A."/>
            <person name="Alvarado L."/>
            <person name="Chapman S.B."/>
            <person name="Gainer-Dewar J."/>
            <person name="Goldberg J."/>
            <person name="Griggs A."/>
            <person name="Gujja S."/>
            <person name="Hansen M."/>
            <person name="Howarth C."/>
            <person name="Imamovic A."/>
            <person name="Ireland A."/>
            <person name="Larimer J."/>
            <person name="McCowan C."/>
            <person name="Murphy C."/>
            <person name="Pearson M."/>
            <person name="Poon T.W."/>
            <person name="Priest M."/>
            <person name="Roberts A."/>
            <person name="Saif S."/>
            <person name="Shea T."/>
            <person name="Sykes S."/>
            <person name="Wortman J."/>
            <person name="Nusbaum C."/>
            <person name="Birren B."/>
        </authorList>
    </citation>
    <scope>NUCLEOTIDE SEQUENCE [LARGE SCALE GENOMIC DNA]</scope>
    <source>
        <strain evidence="1">APO3</strain>
    </source>
</reference>
<gene>
    <name evidence="1" type="ORF">H257_09109</name>
</gene>
<organism evidence="1">
    <name type="scientific">Aphanomyces astaci</name>
    <name type="common">Crayfish plague agent</name>
    <dbReference type="NCBI Taxonomy" id="112090"/>
    <lineage>
        <taxon>Eukaryota</taxon>
        <taxon>Sar</taxon>
        <taxon>Stramenopiles</taxon>
        <taxon>Oomycota</taxon>
        <taxon>Saprolegniomycetes</taxon>
        <taxon>Saprolegniales</taxon>
        <taxon>Verrucalvaceae</taxon>
        <taxon>Aphanomyces</taxon>
    </lineage>
</organism>
<accession>W4GC13</accession>
<dbReference type="AlphaFoldDB" id="W4GC13"/>
<dbReference type="VEuPathDB" id="FungiDB:H257_09109"/>
<protein>
    <submittedName>
        <fullName evidence="1">Uncharacterized protein</fullName>
    </submittedName>
</protein>
<dbReference type="GeneID" id="20811105"/>
<dbReference type="RefSeq" id="XP_009833528.1">
    <property type="nucleotide sequence ID" value="XM_009835226.1"/>
</dbReference>